<protein>
    <submittedName>
        <fullName evidence="6">Transglycosylase SLT domain-containing protein</fullName>
    </submittedName>
</protein>
<dbReference type="GO" id="GO:0004553">
    <property type="term" value="F:hydrolase activity, hydrolyzing O-glycosyl compounds"/>
    <property type="evidence" value="ECO:0007669"/>
    <property type="project" value="InterPro"/>
</dbReference>
<comment type="similarity">
    <text evidence="2">Belongs to the virb1 family.</text>
</comment>
<feature type="domain" description="Transglycosylase SLT" evidence="5">
    <location>
        <begin position="498"/>
        <end position="600"/>
    </location>
</feature>
<dbReference type="Proteomes" id="UP000435243">
    <property type="component" value="Unassembled WGS sequence"/>
</dbReference>
<sequence>MSSMVRSAMPPLVIALLLGGTVALPLSACAQPANDAANNWEEARASLVASGPGRMAPEIARWERLTGNADLNFADYANFLLANPGFPDQDRLRGYAEGRLREEFVPPEQLLAFFARYEPVTNQAKAHYALALAGVDPVAAQARAVNAWREGEMSPTAEATISAMHGDALSQADHDARMDALLWQRDREAAERQLVRTSDARRPLFEARLAILQGGDGATTDPAALTDPGYLYNRSRELRQEGRRSEAIALLTNRQPLAHLPFDQTAWVEELLTVARLADARSAQAIAASIDDAFVPGEDISRQTYKLRDDYTSLMWLGGTRALWERGASAAAAPLFYRYGAAARTPQTRSKGFYWAGYAASQAGDTAEANRYYEMAGQYGDRFYGQLALAAMGRDLPSFAGSPEGAIAPDERAAFLSAPLTAAVAEVARDAPWRTGIRFYRAIADQAETMSEHLLVAELARDIGRRDLAVNLADAAMADGHDGFTQIGYPRLDVPAGTDWTMVHAITRQESQFAENAISHAGATGLMQLMPGTAREEAGRAGIQYMSASLIDDPAYNIRLGSNHIQRLLARYDGSYPLAVAAYNAGPGNVNKWLRENGDPRTGQISWTEWIEKIGFFETKNYVQRVLENAVVYEHLYPDQAGRTRTLADFLR</sequence>
<comment type="caution">
    <text evidence="6">The sequence shown here is derived from an EMBL/GenBank/DDBJ whole genome shotgun (WGS) entry which is preliminary data.</text>
</comment>
<dbReference type="GO" id="GO:0042597">
    <property type="term" value="C:periplasmic space"/>
    <property type="evidence" value="ECO:0007669"/>
    <property type="project" value="InterPro"/>
</dbReference>
<dbReference type="SUPFAM" id="SSF48435">
    <property type="entry name" value="Bacterial muramidases"/>
    <property type="match status" value="1"/>
</dbReference>
<feature type="signal peptide" evidence="4">
    <location>
        <begin position="1"/>
        <end position="30"/>
    </location>
</feature>
<dbReference type="InterPro" id="IPR008939">
    <property type="entry name" value="Lytic_TGlycosylase_superhlx_U"/>
</dbReference>
<evidence type="ECO:0000256" key="3">
    <source>
        <dbReference type="ARBA" id="ARBA00022729"/>
    </source>
</evidence>
<dbReference type="SUPFAM" id="SSF53955">
    <property type="entry name" value="Lysozyme-like"/>
    <property type="match status" value="1"/>
</dbReference>
<keyword evidence="7" id="KW-1185">Reference proteome</keyword>
<evidence type="ECO:0000256" key="4">
    <source>
        <dbReference type="SAM" id="SignalP"/>
    </source>
</evidence>
<dbReference type="OrthoDB" id="9815002at2"/>
<dbReference type="InterPro" id="IPR023346">
    <property type="entry name" value="Lysozyme-like_dom_sf"/>
</dbReference>
<accession>A0A844ZJV0</accession>
<keyword evidence="3 4" id="KW-0732">Signal</keyword>
<evidence type="ECO:0000259" key="5">
    <source>
        <dbReference type="Pfam" id="PF01464"/>
    </source>
</evidence>
<reference evidence="6 7" key="1">
    <citation type="submission" date="2019-12" db="EMBL/GenBank/DDBJ databases">
        <title>Genomic-based taxomic classification of the family Erythrobacteraceae.</title>
        <authorList>
            <person name="Xu L."/>
        </authorList>
    </citation>
    <scope>NUCLEOTIDE SEQUENCE [LARGE SCALE GENOMIC DNA]</scope>
    <source>
        <strain evidence="6 7">JCM 16339</strain>
    </source>
</reference>
<dbReference type="PANTHER" id="PTHR37423:SF2">
    <property type="entry name" value="MEMBRANE-BOUND LYTIC MUREIN TRANSGLYCOSYLASE C"/>
    <property type="match status" value="1"/>
</dbReference>
<dbReference type="Gene3D" id="1.10.530.10">
    <property type="match status" value="1"/>
</dbReference>
<proteinExistence type="inferred from homology"/>
<name>A0A844ZJV0_9SPHN</name>
<dbReference type="RefSeq" id="WP_160589703.1">
    <property type="nucleotide sequence ID" value="NZ_BAAAFP010000002.1"/>
</dbReference>
<dbReference type="Gene3D" id="1.25.20.10">
    <property type="entry name" value="Bacterial muramidases"/>
    <property type="match status" value="1"/>
</dbReference>
<comment type="similarity">
    <text evidence="1">Belongs to the transglycosylase Slt family.</text>
</comment>
<dbReference type="AlphaFoldDB" id="A0A844ZJV0"/>
<evidence type="ECO:0000313" key="6">
    <source>
        <dbReference type="EMBL" id="MXO87743.1"/>
    </source>
</evidence>
<dbReference type="PANTHER" id="PTHR37423">
    <property type="entry name" value="SOLUBLE LYTIC MUREIN TRANSGLYCOSYLASE-RELATED"/>
    <property type="match status" value="1"/>
</dbReference>
<evidence type="ECO:0000256" key="1">
    <source>
        <dbReference type="ARBA" id="ARBA00007734"/>
    </source>
</evidence>
<gene>
    <name evidence="6" type="ORF">GRI32_03220</name>
</gene>
<dbReference type="Pfam" id="PF01464">
    <property type="entry name" value="SLT"/>
    <property type="match status" value="1"/>
</dbReference>
<dbReference type="CDD" id="cd13401">
    <property type="entry name" value="Slt70-like"/>
    <property type="match status" value="1"/>
</dbReference>
<evidence type="ECO:0000256" key="2">
    <source>
        <dbReference type="ARBA" id="ARBA00009387"/>
    </source>
</evidence>
<feature type="chain" id="PRO_5032838778" evidence="4">
    <location>
        <begin position="31"/>
        <end position="652"/>
    </location>
</feature>
<dbReference type="EMBL" id="WTYY01000002">
    <property type="protein sequence ID" value="MXO87743.1"/>
    <property type="molecule type" value="Genomic_DNA"/>
</dbReference>
<dbReference type="InterPro" id="IPR008258">
    <property type="entry name" value="Transglycosylase_SLT_dom_1"/>
</dbReference>
<evidence type="ECO:0000313" key="7">
    <source>
        <dbReference type="Proteomes" id="UP000435243"/>
    </source>
</evidence>
<organism evidence="6 7">
    <name type="scientific">Alteraurantiacibacter aestuarii</name>
    <dbReference type="NCBI Taxonomy" id="650004"/>
    <lineage>
        <taxon>Bacteria</taxon>
        <taxon>Pseudomonadati</taxon>
        <taxon>Pseudomonadota</taxon>
        <taxon>Alphaproteobacteria</taxon>
        <taxon>Sphingomonadales</taxon>
        <taxon>Erythrobacteraceae</taxon>
        <taxon>Alteraurantiacibacter</taxon>
    </lineage>
</organism>